<evidence type="ECO:0000256" key="4">
    <source>
        <dbReference type="SAM" id="MobiDB-lite"/>
    </source>
</evidence>
<dbReference type="InterPro" id="IPR050627">
    <property type="entry name" value="Nitroreductase/BluB"/>
</dbReference>
<name>A0ABW5BKM1_9PROT</name>
<dbReference type="CDD" id="cd02145">
    <property type="entry name" value="BluB"/>
    <property type="match status" value="1"/>
</dbReference>
<evidence type="ECO:0000259" key="5">
    <source>
        <dbReference type="Pfam" id="PF00881"/>
    </source>
</evidence>
<feature type="region of interest" description="Disordered" evidence="4">
    <location>
        <begin position="1"/>
        <end position="27"/>
    </location>
</feature>
<protein>
    <submittedName>
        <fullName evidence="6">5,6-dimethylbenzimidazole synthase</fullName>
        <ecNumber evidence="6">1.13.11.79</ecNumber>
    </submittedName>
</protein>
<dbReference type="NCBIfam" id="TIGR02476">
    <property type="entry name" value="BluB"/>
    <property type="match status" value="1"/>
</dbReference>
<dbReference type="SUPFAM" id="SSF55469">
    <property type="entry name" value="FMN-dependent nitroreductase-like"/>
    <property type="match status" value="1"/>
</dbReference>
<reference evidence="7" key="1">
    <citation type="journal article" date="2019" name="Int. J. Syst. Evol. Microbiol.">
        <title>The Global Catalogue of Microorganisms (GCM) 10K type strain sequencing project: providing services to taxonomists for standard genome sequencing and annotation.</title>
        <authorList>
            <consortium name="The Broad Institute Genomics Platform"/>
            <consortium name="The Broad Institute Genome Sequencing Center for Infectious Disease"/>
            <person name="Wu L."/>
            <person name="Ma J."/>
        </authorList>
    </citation>
    <scope>NUCLEOTIDE SEQUENCE [LARGE SCALE GENOMIC DNA]</scope>
    <source>
        <strain evidence="7">CGMCC 4.7192</strain>
    </source>
</reference>
<evidence type="ECO:0000256" key="2">
    <source>
        <dbReference type="ARBA" id="ARBA00022643"/>
    </source>
</evidence>
<keyword evidence="1" id="KW-0285">Flavoprotein</keyword>
<dbReference type="PANTHER" id="PTHR23026:SF90">
    <property type="entry name" value="IODOTYROSINE DEIODINASE 1"/>
    <property type="match status" value="1"/>
</dbReference>
<evidence type="ECO:0000256" key="3">
    <source>
        <dbReference type="ARBA" id="ARBA00023002"/>
    </source>
</evidence>
<organism evidence="6 7">
    <name type="scientific">Kiloniella antarctica</name>
    <dbReference type="NCBI Taxonomy" id="1550907"/>
    <lineage>
        <taxon>Bacteria</taxon>
        <taxon>Pseudomonadati</taxon>
        <taxon>Pseudomonadota</taxon>
        <taxon>Alphaproteobacteria</taxon>
        <taxon>Rhodospirillales</taxon>
        <taxon>Kiloniellaceae</taxon>
        <taxon>Kiloniella</taxon>
    </lineage>
</organism>
<dbReference type="Gene3D" id="3.40.109.10">
    <property type="entry name" value="NADH Oxidase"/>
    <property type="match status" value="1"/>
</dbReference>
<feature type="domain" description="Nitroreductase" evidence="5">
    <location>
        <begin position="48"/>
        <end position="214"/>
    </location>
</feature>
<dbReference type="RefSeq" id="WP_380250597.1">
    <property type="nucleotide sequence ID" value="NZ_JBHUII010000004.1"/>
</dbReference>
<dbReference type="EMBL" id="JBHUII010000004">
    <property type="protein sequence ID" value="MFD2205716.1"/>
    <property type="molecule type" value="Genomic_DNA"/>
</dbReference>
<dbReference type="InterPro" id="IPR029479">
    <property type="entry name" value="Nitroreductase"/>
</dbReference>
<proteinExistence type="predicted"/>
<evidence type="ECO:0000313" key="7">
    <source>
        <dbReference type="Proteomes" id="UP001597294"/>
    </source>
</evidence>
<dbReference type="InterPro" id="IPR000415">
    <property type="entry name" value="Nitroreductase-like"/>
</dbReference>
<evidence type="ECO:0000256" key="1">
    <source>
        <dbReference type="ARBA" id="ARBA00022630"/>
    </source>
</evidence>
<sequence>METRDQTVFNENIHTKNNTASTPNYNNPAFTDHSFSEAERDALYQTIFSRRDVRGQFTSKPVPEEVLSRILTAAHYAPSVGFMQPWNFILIRKDETKQRVHNLFKKAHDEAADMFEGEKRDTYKNLKLEGIKESPLNICITCDKDRTGPIVIGRTHIKAMDLYSTVCAVQNLWLAARSEGVGVGWVSILDQKKLKQILKLPKRVTPVAYLCLGYVSEFFDKPELQLAGWLPRLPMADVVNFEEFDKTADDPFATSLLETLEQNQRSIEDGQYRK</sequence>
<gene>
    <name evidence="6" type="primary">bluB</name>
    <name evidence="6" type="ORF">ACFSKO_08845</name>
</gene>
<keyword evidence="2" id="KW-0288">FMN</keyword>
<keyword evidence="3 6" id="KW-0560">Oxidoreductase</keyword>
<keyword evidence="7" id="KW-1185">Reference proteome</keyword>
<dbReference type="GO" id="GO:0102919">
    <property type="term" value="F:5,6-dimethylbenzimidazole synthase activity"/>
    <property type="evidence" value="ECO:0007669"/>
    <property type="project" value="UniProtKB-EC"/>
</dbReference>
<dbReference type="PANTHER" id="PTHR23026">
    <property type="entry name" value="NADPH NITROREDUCTASE"/>
    <property type="match status" value="1"/>
</dbReference>
<dbReference type="EC" id="1.13.11.79" evidence="6"/>
<dbReference type="InterPro" id="IPR012825">
    <property type="entry name" value="BluB"/>
</dbReference>
<comment type="caution">
    <text evidence="6">The sequence shown here is derived from an EMBL/GenBank/DDBJ whole genome shotgun (WGS) entry which is preliminary data.</text>
</comment>
<accession>A0ABW5BKM1</accession>
<dbReference type="Pfam" id="PF00881">
    <property type="entry name" value="Nitroreductase"/>
    <property type="match status" value="1"/>
</dbReference>
<dbReference type="Proteomes" id="UP001597294">
    <property type="component" value="Unassembled WGS sequence"/>
</dbReference>
<evidence type="ECO:0000313" key="6">
    <source>
        <dbReference type="EMBL" id="MFD2205716.1"/>
    </source>
</evidence>